<evidence type="ECO:0000313" key="3">
    <source>
        <dbReference type="Proteomes" id="UP000023435"/>
    </source>
</evidence>
<name>A0A108UD83_9GAMM</name>
<dbReference type="InterPro" id="IPR050275">
    <property type="entry name" value="PGM_Phosphatase"/>
</dbReference>
<comment type="caution">
    <text evidence="2">The sequence shown here is derived from an EMBL/GenBank/DDBJ whole genome shotgun (WGS) entry which is preliminary data.</text>
</comment>
<protein>
    <submittedName>
        <fullName evidence="2">Alpha-ribazole-5'-phosphate phosphatase</fullName>
        <ecNumber evidence="2">3.1.3.73</ecNumber>
    </submittedName>
</protein>
<dbReference type="CDD" id="cd07067">
    <property type="entry name" value="HP_PGM_like"/>
    <property type="match status" value="1"/>
</dbReference>
<dbReference type="RefSeq" id="WP_082723778.1">
    <property type="nucleotide sequence ID" value="NZ_JAJA02000001.1"/>
</dbReference>
<dbReference type="GO" id="GO:0043755">
    <property type="term" value="F:alpha-ribazole phosphatase activity"/>
    <property type="evidence" value="ECO:0007669"/>
    <property type="project" value="UniProtKB-EC"/>
</dbReference>
<dbReference type="SUPFAM" id="SSF53254">
    <property type="entry name" value="Phosphoglycerate mutase-like"/>
    <property type="match status" value="1"/>
</dbReference>
<organism evidence="2 3">
    <name type="scientific">Lysobacter capsici AZ78</name>
    <dbReference type="NCBI Taxonomy" id="1444315"/>
    <lineage>
        <taxon>Bacteria</taxon>
        <taxon>Pseudomonadati</taxon>
        <taxon>Pseudomonadota</taxon>
        <taxon>Gammaproteobacteria</taxon>
        <taxon>Lysobacterales</taxon>
        <taxon>Lysobacteraceae</taxon>
        <taxon>Lysobacter</taxon>
    </lineage>
</organism>
<proteinExistence type="predicted"/>
<dbReference type="InterPro" id="IPR013078">
    <property type="entry name" value="His_Pase_superF_clade-1"/>
</dbReference>
<keyword evidence="3" id="KW-1185">Reference proteome</keyword>
<dbReference type="EC" id="3.1.3.73" evidence="2"/>
<dbReference type="SMART" id="SM00855">
    <property type="entry name" value="PGAM"/>
    <property type="match status" value="1"/>
</dbReference>
<keyword evidence="2" id="KW-0378">Hydrolase</keyword>
<evidence type="ECO:0000313" key="2">
    <source>
        <dbReference type="EMBL" id="KWS06750.1"/>
    </source>
</evidence>
<reference evidence="2 3" key="1">
    <citation type="journal article" date="2014" name="Genome Announc.">
        <title>Draft Genome Sequence of Lysobacter capsici AZ78, a Bacterium Antagonistic to Plant-Pathogenic Oomycetes.</title>
        <authorList>
            <person name="Puopolo G."/>
            <person name="Sonego P."/>
            <person name="Engelen K."/>
            <person name="Pertot I."/>
        </authorList>
    </citation>
    <scope>NUCLEOTIDE SEQUENCE [LARGE SCALE GENOMIC DNA]</scope>
    <source>
        <strain evidence="2 3">AZ78</strain>
    </source>
</reference>
<feature type="compositionally biased region" description="Basic and acidic residues" evidence="1">
    <location>
        <begin position="187"/>
        <end position="212"/>
    </location>
</feature>
<dbReference type="InterPro" id="IPR029033">
    <property type="entry name" value="His_PPase_superfam"/>
</dbReference>
<sequence length="212" mass="23325">MSSSTTTHIDLLRHGDTGHRSYRGQLDDTLLELGWRQMRDAVLGREWDAVVSSPLQRCAAFAQELAQSRGLPLALEPALREYHFGDWQGRTVDAIAANEGEALARFWADPVAYPPPGAERFVDFANRLTGAVGDLLRTYPGRRVLVVTHGGVIRLLRCLAAGRRYTDLLNIDVAHASLHALPWPPKPPRDAVDAPRGDDARHEAARADPVDG</sequence>
<dbReference type="PANTHER" id="PTHR48100">
    <property type="entry name" value="BROAD-SPECIFICITY PHOSPHATASE YOR283W-RELATED"/>
    <property type="match status" value="1"/>
</dbReference>
<dbReference type="PANTHER" id="PTHR48100:SF1">
    <property type="entry name" value="HISTIDINE PHOSPHATASE FAMILY PROTEIN-RELATED"/>
    <property type="match status" value="1"/>
</dbReference>
<feature type="region of interest" description="Disordered" evidence="1">
    <location>
        <begin position="182"/>
        <end position="212"/>
    </location>
</feature>
<dbReference type="OrthoDB" id="9783269at2"/>
<gene>
    <name evidence="2" type="ORF">AZ78_4308</name>
</gene>
<dbReference type="Proteomes" id="UP000023435">
    <property type="component" value="Unassembled WGS sequence"/>
</dbReference>
<dbReference type="Gene3D" id="3.40.50.1240">
    <property type="entry name" value="Phosphoglycerate mutase-like"/>
    <property type="match status" value="1"/>
</dbReference>
<dbReference type="Pfam" id="PF00300">
    <property type="entry name" value="His_Phos_1"/>
    <property type="match status" value="1"/>
</dbReference>
<dbReference type="AlphaFoldDB" id="A0A108UD83"/>
<accession>A0A108UD83</accession>
<evidence type="ECO:0000256" key="1">
    <source>
        <dbReference type="SAM" id="MobiDB-lite"/>
    </source>
</evidence>
<dbReference type="GO" id="GO:0005737">
    <property type="term" value="C:cytoplasm"/>
    <property type="evidence" value="ECO:0007669"/>
    <property type="project" value="TreeGrafter"/>
</dbReference>
<dbReference type="EMBL" id="JAJA02000001">
    <property type="protein sequence ID" value="KWS06750.1"/>
    <property type="molecule type" value="Genomic_DNA"/>
</dbReference>